<organism evidence="4 5">
    <name type="scientific">Saccharothrix violaceirubra</name>
    <dbReference type="NCBI Taxonomy" id="413306"/>
    <lineage>
        <taxon>Bacteria</taxon>
        <taxon>Bacillati</taxon>
        <taxon>Actinomycetota</taxon>
        <taxon>Actinomycetes</taxon>
        <taxon>Pseudonocardiales</taxon>
        <taxon>Pseudonocardiaceae</taxon>
        <taxon>Saccharothrix</taxon>
    </lineage>
</organism>
<evidence type="ECO:0000256" key="2">
    <source>
        <dbReference type="ARBA" id="ARBA00007639"/>
    </source>
</evidence>
<dbReference type="RefSeq" id="WP_184669397.1">
    <property type="nucleotide sequence ID" value="NZ_BAABAI010000038.1"/>
</dbReference>
<dbReference type="InterPro" id="IPR028082">
    <property type="entry name" value="Peripla_BP_I"/>
</dbReference>
<proteinExistence type="inferred from homology"/>
<dbReference type="SUPFAM" id="SSF53822">
    <property type="entry name" value="Periplasmic binding protein-like I"/>
    <property type="match status" value="1"/>
</dbReference>
<evidence type="ECO:0000256" key="1">
    <source>
        <dbReference type="ARBA" id="ARBA00004196"/>
    </source>
</evidence>
<dbReference type="PANTHER" id="PTHR30036:SF7">
    <property type="entry name" value="ABC TRANSPORTER PERIPLASMIC-BINDING PROTEIN YPHF"/>
    <property type="match status" value="1"/>
</dbReference>
<protein>
    <submittedName>
        <fullName evidence="4">Ribose transport system substrate-binding protein</fullName>
    </submittedName>
</protein>
<comment type="similarity">
    <text evidence="2">Belongs to the bacterial solute-binding protein 2 family.</text>
</comment>
<feature type="domain" description="Periplasmic binding protein" evidence="3">
    <location>
        <begin position="42"/>
        <end position="294"/>
    </location>
</feature>
<comment type="subcellular location">
    <subcellularLocation>
        <location evidence="1">Cell envelope</location>
    </subcellularLocation>
</comment>
<evidence type="ECO:0000313" key="4">
    <source>
        <dbReference type="EMBL" id="MBB4965742.1"/>
    </source>
</evidence>
<dbReference type="AlphaFoldDB" id="A0A7W7T476"/>
<comment type="caution">
    <text evidence="4">The sequence shown here is derived from an EMBL/GenBank/DDBJ whole genome shotgun (WGS) entry which is preliminary data.</text>
</comment>
<dbReference type="PANTHER" id="PTHR30036">
    <property type="entry name" value="D-XYLOSE-BINDING PERIPLASMIC PROTEIN"/>
    <property type="match status" value="1"/>
</dbReference>
<sequence length="351" mass="37388">MRPHRFVAGIAAVMMLAACGSGNEAGSSDPNRKLNLAFVYATSTQNPFQEMAFGAKAASDDAGNVNLTLSAPSGINGAQQVTMFQSAVRNATDGVALETLTPDLFVRPLNQATDSKIPVVAVDTAPPAGTKVDLFIGNSNTDLGKALGEEFIKKVPEDATGEVVLGNDIPGLGVLEDRLKGVQEVIKAKRPKLTIKGPFDSGSEPTTNFEKWNDIVKANPNALAYLGVGAQDAVSLALIQKNTGRKFLAGSCDPDSSALQAVKDGYVFALASPEHWLKGYVALRLLADHARGKELPKGWWNTGQLVITSENVDQIIARQQNEDTRKSAFKTEVDKQLADPSKYIRPIGEAN</sequence>
<dbReference type="Pfam" id="PF13407">
    <property type="entry name" value="Peripla_BP_4"/>
    <property type="match status" value="1"/>
</dbReference>
<evidence type="ECO:0000313" key="5">
    <source>
        <dbReference type="Proteomes" id="UP000542674"/>
    </source>
</evidence>
<dbReference type="Gene3D" id="3.40.50.2300">
    <property type="match status" value="2"/>
</dbReference>
<reference evidence="4 5" key="1">
    <citation type="submission" date="2020-08" db="EMBL/GenBank/DDBJ databases">
        <title>Sequencing the genomes of 1000 actinobacteria strains.</title>
        <authorList>
            <person name="Klenk H.-P."/>
        </authorList>
    </citation>
    <scope>NUCLEOTIDE SEQUENCE [LARGE SCALE GENOMIC DNA]</scope>
    <source>
        <strain evidence="4 5">DSM 45084</strain>
    </source>
</reference>
<dbReference type="GO" id="GO:0030246">
    <property type="term" value="F:carbohydrate binding"/>
    <property type="evidence" value="ECO:0007669"/>
    <property type="project" value="TreeGrafter"/>
</dbReference>
<dbReference type="InterPro" id="IPR025997">
    <property type="entry name" value="SBP_2_dom"/>
</dbReference>
<dbReference type="GO" id="GO:0030288">
    <property type="term" value="C:outer membrane-bounded periplasmic space"/>
    <property type="evidence" value="ECO:0007669"/>
    <property type="project" value="TreeGrafter"/>
</dbReference>
<evidence type="ECO:0000259" key="3">
    <source>
        <dbReference type="Pfam" id="PF13407"/>
    </source>
</evidence>
<dbReference type="EMBL" id="JACHJS010000001">
    <property type="protein sequence ID" value="MBB4965742.1"/>
    <property type="molecule type" value="Genomic_DNA"/>
</dbReference>
<dbReference type="InterPro" id="IPR050555">
    <property type="entry name" value="Bact_Solute-Bind_Prot2"/>
</dbReference>
<dbReference type="Proteomes" id="UP000542674">
    <property type="component" value="Unassembled WGS sequence"/>
</dbReference>
<gene>
    <name evidence="4" type="ORF">F4559_003101</name>
</gene>
<name>A0A7W7T476_9PSEU</name>
<keyword evidence="5" id="KW-1185">Reference proteome</keyword>
<dbReference type="PROSITE" id="PS51257">
    <property type="entry name" value="PROKAR_LIPOPROTEIN"/>
    <property type="match status" value="1"/>
</dbReference>
<accession>A0A7W7T476</accession>